<proteinExistence type="predicted"/>
<keyword evidence="2" id="KW-1185">Reference proteome</keyword>
<evidence type="ECO:0000313" key="1">
    <source>
        <dbReference type="EMBL" id="SAK46410.1"/>
    </source>
</evidence>
<organism evidence="1 2">
    <name type="scientific">Caballeronia temeraria</name>
    <dbReference type="NCBI Taxonomy" id="1777137"/>
    <lineage>
        <taxon>Bacteria</taxon>
        <taxon>Pseudomonadati</taxon>
        <taxon>Pseudomonadota</taxon>
        <taxon>Betaproteobacteria</taxon>
        <taxon>Burkholderiales</taxon>
        <taxon>Burkholderiaceae</taxon>
        <taxon>Caballeronia</taxon>
    </lineage>
</organism>
<name>A0A157ZLL2_9BURK</name>
<dbReference type="EMBL" id="FCOI02000002">
    <property type="protein sequence ID" value="SAK46410.1"/>
    <property type="molecule type" value="Genomic_DNA"/>
</dbReference>
<sequence>MNIYTGASFNYAGTLRTSGSVASGTSGVSGDQADYSLWQVSANVFTEDGEYIDSITVTNNTNAVLPDTNGRFQLTATPSQTALWPVGKAQLVFKCVTPTGDVEYAKPIEFRIKPIPKGPTISS</sequence>
<dbReference type="RefSeq" id="WP_157696045.1">
    <property type="nucleotide sequence ID" value="NZ_FCOI02000002.1"/>
</dbReference>
<evidence type="ECO:0000313" key="2">
    <source>
        <dbReference type="Proteomes" id="UP000054624"/>
    </source>
</evidence>
<dbReference type="Proteomes" id="UP000054624">
    <property type="component" value="Unassembled WGS sequence"/>
</dbReference>
<accession>A0A157ZLL2</accession>
<dbReference type="STRING" id="1777137.AWB76_00907"/>
<protein>
    <submittedName>
        <fullName evidence="1">Uncharacterized protein</fullName>
    </submittedName>
</protein>
<dbReference type="AlphaFoldDB" id="A0A157ZLL2"/>
<reference evidence="2" key="1">
    <citation type="submission" date="2016-01" db="EMBL/GenBank/DDBJ databases">
        <authorList>
            <person name="Peeters Charlotte."/>
        </authorList>
    </citation>
    <scope>NUCLEOTIDE SEQUENCE [LARGE SCALE GENOMIC DNA]</scope>
</reference>
<gene>
    <name evidence="1" type="ORF">AWB76_00907</name>
</gene>